<keyword evidence="4 9" id="KW-1133">Transmembrane helix</keyword>
<feature type="transmembrane region" description="Helical" evidence="9">
    <location>
        <begin position="117"/>
        <end position="135"/>
    </location>
</feature>
<evidence type="ECO:0000256" key="8">
    <source>
        <dbReference type="ARBA" id="ARBA00049560"/>
    </source>
</evidence>
<evidence type="ECO:0000313" key="11">
    <source>
        <dbReference type="RefSeq" id="XP_011635392.1"/>
    </source>
</evidence>
<evidence type="ECO:0000256" key="1">
    <source>
        <dbReference type="ARBA" id="ARBA00004141"/>
    </source>
</evidence>
<evidence type="ECO:0000256" key="3">
    <source>
        <dbReference type="ARBA" id="ARBA00022692"/>
    </source>
</evidence>
<evidence type="ECO:0000256" key="2">
    <source>
        <dbReference type="ARBA" id="ARBA00007375"/>
    </source>
</evidence>
<keyword evidence="10" id="KW-1185">Reference proteome</keyword>
<dbReference type="GO" id="GO:0016020">
    <property type="term" value="C:membrane"/>
    <property type="evidence" value="ECO:0007669"/>
    <property type="project" value="UniProtKB-SubCell"/>
</dbReference>
<comment type="subcellular location">
    <subcellularLocation>
        <location evidence="1">Membrane</location>
        <topology evidence="1">Multi-pass membrane protein</topology>
    </subcellularLocation>
</comment>
<gene>
    <name evidence="11" type="primary">LOC105426028</name>
</gene>
<feature type="transmembrane region" description="Helical" evidence="9">
    <location>
        <begin position="63"/>
        <end position="81"/>
    </location>
</feature>
<dbReference type="Pfam" id="PF07947">
    <property type="entry name" value="YhhN"/>
    <property type="match status" value="1"/>
</dbReference>
<evidence type="ECO:0000313" key="10">
    <source>
        <dbReference type="Proteomes" id="UP000504615"/>
    </source>
</evidence>
<evidence type="ECO:0000256" key="4">
    <source>
        <dbReference type="ARBA" id="ARBA00022989"/>
    </source>
</evidence>
<dbReference type="AlphaFoldDB" id="A0A6I9W9G6"/>
<protein>
    <recommendedName>
        <fullName evidence="6">lysoplasmalogenase</fullName>
        <ecNumber evidence="6">3.3.2.2</ecNumber>
    </recommendedName>
</protein>
<dbReference type="PANTHER" id="PTHR31885:SF6">
    <property type="entry name" value="GH04784P"/>
    <property type="match status" value="1"/>
</dbReference>
<evidence type="ECO:0000256" key="7">
    <source>
        <dbReference type="ARBA" id="ARBA00049458"/>
    </source>
</evidence>
<dbReference type="Proteomes" id="UP000504615">
    <property type="component" value="Unplaced"/>
</dbReference>
<feature type="transmembrane region" description="Helical" evidence="9">
    <location>
        <begin position="198"/>
        <end position="222"/>
    </location>
</feature>
<organism evidence="10 11">
    <name type="scientific">Pogonomyrmex barbatus</name>
    <name type="common">red harvester ant</name>
    <dbReference type="NCBI Taxonomy" id="144034"/>
    <lineage>
        <taxon>Eukaryota</taxon>
        <taxon>Metazoa</taxon>
        <taxon>Ecdysozoa</taxon>
        <taxon>Arthropoda</taxon>
        <taxon>Hexapoda</taxon>
        <taxon>Insecta</taxon>
        <taxon>Pterygota</taxon>
        <taxon>Neoptera</taxon>
        <taxon>Endopterygota</taxon>
        <taxon>Hymenoptera</taxon>
        <taxon>Apocrita</taxon>
        <taxon>Aculeata</taxon>
        <taxon>Formicoidea</taxon>
        <taxon>Formicidae</taxon>
        <taxon>Myrmicinae</taxon>
        <taxon>Pogonomyrmex</taxon>
    </lineage>
</organism>
<feature type="transmembrane region" description="Helical" evidence="9">
    <location>
        <begin position="166"/>
        <end position="186"/>
    </location>
</feature>
<dbReference type="KEGG" id="pbar:105426028"/>
<evidence type="ECO:0000256" key="6">
    <source>
        <dbReference type="ARBA" id="ARBA00035673"/>
    </source>
</evidence>
<reference evidence="11" key="1">
    <citation type="submission" date="2025-08" db="UniProtKB">
        <authorList>
            <consortium name="RefSeq"/>
        </authorList>
    </citation>
    <scope>IDENTIFICATION</scope>
</reference>
<evidence type="ECO:0000256" key="9">
    <source>
        <dbReference type="SAM" id="Phobius"/>
    </source>
</evidence>
<dbReference type="PANTHER" id="PTHR31885">
    <property type="entry name" value="GH04784P"/>
    <property type="match status" value="1"/>
</dbReference>
<feature type="transmembrane region" description="Helical" evidence="9">
    <location>
        <begin position="228"/>
        <end position="249"/>
    </location>
</feature>
<sequence length="264" mass="29429">MAILSFRNIAHYDKMIDTHIIDSLYNVYVTTSLLQIKSIGPKLVPFFKSVSVYFVLLAEQPSLLTACFKCLPIISLIIFVLLHGINLSKEYAFSRRILTGLVFSCIGDALLVWPNCFTAGMCMFAIAQIMYIFAFGFKPLNLTLGTVLYMSCSIVIYALMPGLNGILAIGVPIYTVLLTTMAWRAISRVQFFGELWTWTKLCSCIGSICFVISDTLLGFHYFHSPLPYSQISIMLTYYAAQLGIALSAVDSKNNSNIRVPTNKS</sequence>
<feature type="transmembrane region" description="Helical" evidence="9">
    <location>
        <begin position="142"/>
        <end position="160"/>
    </location>
</feature>
<dbReference type="EC" id="3.3.2.2" evidence="6"/>
<comment type="catalytic activity">
    <reaction evidence="7">
        <text>a 1-O-(1Z-alkenyl)-sn-glycero-3-phosphoethanolamine + H2O = a 2,3-saturated aldehyde + sn-glycero-3-phosphoethanolamine</text>
        <dbReference type="Rhea" id="RHEA:16905"/>
        <dbReference type="ChEBI" id="CHEBI:15377"/>
        <dbReference type="ChEBI" id="CHEBI:73359"/>
        <dbReference type="ChEBI" id="CHEBI:77288"/>
        <dbReference type="ChEBI" id="CHEBI:143890"/>
        <dbReference type="EC" id="3.3.2.2"/>
    </reaction>
</comment>
<dbReference type="GO" id="GO:0047408">
    <property type="term" value="F:alkenylglycerophosphocholine hydrolase activity"/>
    <property type="evidence" value="ECO:0007669"/>
    <property type="project" value="UniProtKB-EC"/>
</dbReference>
<comment type="similarity">
    <text evidence="2">Belongs to the TMEM86 family.</text>
</comment>
<comment type="catalytic activity">
    <reaction evidence="8">
        <text>a 1-O-(1Z-alkenyl)-sn-glycero-3-phosphocholine + H2O = a 2,3-saturated aldehyde + sn-glycerol 3-phosphocholine</text>
        <dbReference type="Rhea" id="RHEA:22544"/>
        <dbReference type="ChEBI" id="CHEBI:15377"/>
        <dbReference type="ChEBI" id="CHEBI:16870"/>
        <dbReference type="ChEBI" id="CHEBI:73359"/>
        <dbReference type="ChEBI" id="CHEBI:77287"/>
        <dbReference type="EC" id="3.3.2.2"/>
    </reaction>
</comment>
<accession>A0A6I9W9G6</accession>
<dbReference type="OrthoDB" id="2133758at2759"/>
<dbReference type="InterPro" id="IPR012506">
    <property type="entry name" value="TMEM86B-like"/>
</dbReference>
<proteinExistence type="inferred from homology"/>
<dbReference type="RefSeq" id="XP_011635392.1">
    <property type="nucleotide sequence ID" value="XM_011637090.1"/>
</dbReference>
<keyword evidence="5 9" id="KW-0472">Membrane</keyword>
<dbReference type="GeneID" id="105426028"/>
<keyword evidence="3 9" id="KW-0812">Transmembrane</keyword>
<name>A0A6I9W9G6_9HYME</name>
<evidence type="ECO:0000256" key="5">
    <source>
        <dbReference type="ARBA" id="ARBA00023136"/>
    </source>
</evidence>